<sequence length="99" mass="11204">MSELVALVEEQLPCAADAFRSAILDRRHHSRAREQPGVEESQWRARQTVLAQAHYAGSVAVQSTIDDIAAVLHRVSCGELEAHRWREFTDRRNVLRLAS</sequence>
<accession>A0A9W6KXS6</accession>
<dbReference type="EMBL" id="BSFP01000169">
    <property type="protein sequence ID" value="GLL08659.1"/>
    <property type="molecule type" value="Genomic_DNA"/>
</dbReference>
<proteinExistence type="predicted"/>
<organism evidence="1 2">
    <name type="scientific">Dactylosporangium matsuzakiense</name>
    <dbReference type="NCBI Taxonomy" id="53360"/>
    <lineage>
        <taxon>Bacteria</taxon>
        <taxon>Bacillati</taxon>
        <taxon>Actinomycetota</taxon>
        <taxon>Actinomycetes</taxon>
        <taxon>Micromonosporales</taxon>
        <taxon>Micromonosporaceae</taxon>
        <taxon>Dactylosporangium</taxon>
    </lineage>
</organism>
<name>A0A9W6KXS6_9ACTN</name>
<reference evidence="1" key="1">
    <citation type="journal article" date="2014" name="Int. J. Syst. Evol. Microbiol.">
        <title>Complete genome sequence of Corynebacterium casei LMG S-19264T (=DSM 44701T), isolated from a smear-ripened cheese.</title>
        <authorList>
            <consortium name="US DOE Joint Genome Institute (JGI-PGF)"/>
            <person name="Walter F."/>
            <person name="Albersmeier A."/>
            <person name="Kalinowski J."/>
            <person name="Ruckert C."/>
        </authorList>
    </citation>
    <scope>NUCLEOTIDE SEQUENCE</scope>
    <source>
        <strain evidence="1">VKM Ac-1321</strain>
    </source>
</reference>
<evidence type="ECO:0000313" key="2">
    <source>
        <dbReference type="Proteomes" id="UP001143480"/>
    </source>
</evidence>
<keyword evidence="2" id="KW-1185">Reference proteome</keyword>
<reference evidence="1" key="2">
    <citation type="submission" date="2023-01" db="EMBL/GenBank/DDBJ databases">
        <authorList>
            <person name="Sun Q."/>
            <person name="Evtushenko L."/>
        </authorList>
    </citation>
    <scope>NUCLEOTIDE SEQUENCE</scope>
    <source>
        <strain evidence="1">VKM Ac-1321</strain>
    </source>
</reference>
<dbReference type="AlphaFoldDB" id="A0A9W6KXS6"/>
<dbReference type="RefSeq" id="WP_261964539.1">
    <property type="nucleotide sequence ID" value="NZ_BAAAXA010000001.1"/>
</dbReference>
<comment type="caution">
    <text evidence="1">The sequence shown here is derived from an EMBL/GenBank/DDBJ whole genome shotgun (WGS) entry which is preliminary data.</text>
</comment>
<evidence type="ECO:0000313" key="1">
    <source>
        <dbReference type="EMBL" id="GLL08659.1"/>
    </source>
</evidence>
<dbReference type="Proteomes" id="UP001143480">
    <property type="component" value="Unassembled WGS sequence"/>
</dbReference>
<protein>
    <submittedName>
        <fullName evidence="1">Uncharacterized protein</fullName>
    </submittedName>
</protein>
<gene>
    <name evidence="1" type="ORF">GCM10017581_104260</name>
</gene>